<name>A0A8T2VH96_CERRI</name>
<sequence length="373" mass="42069">MASWEPRLSGMEELPENVLLRIFTKLHAFDLIRAALSSPLLRAVATSAAHLIPRCSVMSIVIKDPKAGLGFCAHDPSRNAWLFFPLHFLTMPRVQRRILLTGDGGNVCMDSQWINRKSESDENAREKAFIVFNPITGSKRLILYPHDTLDPEAVGIKYDTVSDRYELFALIECGSRRHVMVRYASLTSTWRTMEAFSVEEGFRLDSHTIVCCNSVLFTLWKGLNAFKIFSVDGCVVNAVELPQTKQSIYTSVSLMEFGGTLHIVIVEEDCLSRDVCVWKLQNDRKWSLVSRMPGHLKPPREPLANVRIMGCLGINGVLYIDCMRFYAMQSVLTYDISKDQWSWIEGDKACLPFSVSFLPGFTAIFEPSLTAVA</sequence>
<dbReference type="PANTHER" id="PTHR31672">
    <property type="entry name" value="BNACNNG10540D PROTEIN"/>
    <property type="match status" value="1"/>
</dbReference>
<protein>
    <recommendedName>
        <fullName evidence="1">F-box domain-containing protein</fullName>
    </recommendedName>
</protein>
<dbReference type="PANTHER" id="PTHR31672:SF2">
    <property type="entry name" value="F-BOX DOMAIN-CONTAINING PROTEIN"/>
    <property type="match status" value="1"/>
</dbReference>
<dbReference type="PROSITE" id="PS50181">
    <property type="entry name" value="FBOX"/>
    <property type="match status" value="1"/>
</dbReference>
<dbReference type="AlphaFoldDB" id="A0A8T2VH96"/>
<dbReference type="CDD" id="cd09917">
    <property type="entry name" value="F-box_SF"/>
    <property type="match status" value="1"/>
</dbReference>
<accession>A0A8T2VH96</accession>
<dbReference type="EMBL" id="CM035406">
    <property type="protein sequence ID" value="KAH7446620.1"/>
    <property type="molecule type" value="Genomic_DNA"/>
</dbReference>
<reference evidence="2" key="1">
    <citation type="submission" date="2021-08" db="EMBL/GenBank/DDBJ databases">
        <title>WGS assembly of Ceratopteris richardii.</title>
        <authorList>
            <person name="Marchant D.B."/>
            <person name="Chen G."/>
            <person name="Jenkins J."/>
            <person name="Shu S."/>
            <person name="Leebens-Mack J."/>
            <person name="Grimwood J."/>
            <person name="Schmutz J."/>
            <person name="Soltis P."/>
            <person name="Soltis D."/>
            <person name="Chen Z.-H."/>
        </authorList>
    </citation>
    <scope>NUCLEOTIDE SEQUENCE</scope>
    <source>
        <strain evidence="2">Whitten #5841</strain>
        <tissue evidence="2">Leaf</tissue>
    </source>
</reference>
<dbReference type="SUPFAM" id="SSF81383">
    <property type="entry name" value="F-box domain"/>
    <property type="match status" value="1"/>
</dbReference>
<evidence type="ECO:0000259" key="1">
    <source>
        <dbReference type="PROSITE" id="PS50181"/>
    </source>
</evidence>
<evidence type="ECO:0000313" key="2">
    <source>
        <dbReference type="EMBL" id="KAH7446620.1"/>
    </source>
</evidence>
<dbReference type="InterPro" id="IPR036047">
    <property type="entry name" value="F-box-like_dom_sf"/>
</dbReference>
<proteinExistence type="predicted"/>
<dbReference type="Pfam" id="PF00646">
    <property type="entry name" value="F-box"/>
    <property type="match status" value="1"/>
</dbReference>
<gene>
    <name evidence="2" type="ORF">KP509_01G065300</name>
</gene>
<dbReference type="Proteomes" id="UP000825935">
    <property type="component" value="Chromosome 1"/>
</dbReference>
<organism evidence="2 3">
    <name type="scientific">Ceratopteris richardii</name>
    <name type="common">Triangle waterfern</name>
    <dbReference type="NCBI Taxonomy" id="49495"/>
    <lineage>
        <taxon>Eukaryota</taxon>
        <taxon>Viridiplantae</taxon>
        <taxon>Streptophyta</taxon>
        <taxon>Embryophyta</taxon>
        <taxon>Tracheophyta</taxon>
        <taxon>Polypodiopsida</taxon>
        <taxon>Polypodiidae</taxon>
        <taxon>Polypodiales</taxon>
        <taxon>Pteridineae</taxon>
        <taxon>Pteridaceae</taxon>
        <taxon>Parkerioideae</taxon>
        <taxon>Ceratopteris</taxon>
    </lineage>
</organism>
<feature type="domain" description="F-box" evidence="1">
    <location>
        <begin position="8"/>
        <end position="55"/>
    </location>
</feature>
<keyword evidence="3" id="KW-1185">Reference proteome</keyword>
<dbReference type="InterPro" id="IPR001810">
    <property type="entry name" value="F-box_dom"/>
</dbReference>
<comment type="caution">
    <text evidence="2">The sequence shown here is derived from an EMBL/GenBank/DDBJ whole genome shotgun (WGS) entry which is preliminary data.</text>
</comment>
<evidence type="ECO:0000313" key="3">
    <source>
        <dbReference type="Proteomes" id="UP000825935"/>
    </source>
</evidence>
<dbReference type="InterPro" id="IPR050796">
    <property type="entry name" value="SCF_F-box_component"/>
</dbReference>